<feature type="region of interest" description="Disordered" evidence="1">
    <location>
        <begin position="48"/>
        <end position="102"/>
    </location>
</feature>
<keyword evidence="3" id="KW-1185">Reference proteome</keyword>
<name>A0AAW1LNG4_SAPOF</name>
<proteinExistence type="predicted"/>
<dbReference type="EMBL" id="JBDFQZ010000004">
    <property type="protein sequence ID" value="KAK9734723.1"/>
    <property type="molecule type" value="Genomic_DNA"/>
</dbReference>
<dbReference type="GO" id="GO:0009507">
    <property type="term" value="C:chloroplast"/>
    <property type="evidence" value="ECO:0007669"/>
    <property type="project" value="TreeGrafter"/>
</dbReference>
<accession>A0AAW1LNG4</accession>
<organism evidence="2 3">
    <name type="scientific">Saponaria officinalis</name>
    <name type="common">Common soapwort</name>
    <name type="synonym">Lychnis saponaria</name>
    <dbReference type="NCBI Taxonomy" id="3572"/>
    <lineage>
        <taxon>Eukaryota</taxon>
        <taxon>Viridiplantae</taxon>
        <taxon>Streptophyta</taxon>
        <taxon>Embryophyta</taxon>
        <taxon>Tracheophyta</taxon>
        <taxon>Spermatophyta</taxon>
        <taxon>Magnoliopsida</taxon>
        <taxon>eudicotyledons</taxon>
        <taxon>Gunneridae</taxon>
        <taxon>Pentapetalae</taxon>
        <taxon>Caryophyllales</taxon>
        <taxon>Caryophyllaceae</taxon>
        <taxon>Caryophylleae</taxon>
        <taxon>Saponaria</taxon>
    </lineage>
</organism>
<feature type="compositionally biased region" description="Gly residues" evidence="1">
    <location>
        <begin position="90"/>
        <end position="102"/>
    </location>
</feature>
<dbReference type="InterPro" id="IPR037244">
    <property type="entry name" value="TSP9_sf"/>
</dbReference>
<gene>
    <name evidence="2" type="ORF">RND81_04G159200</name>
</gene>
<evidence type="ECO:0000313" key="2">
    <source>
        <dbReference type="EMBL" id="KAK9734723.1"/>
    </source>
</evidence>
<dbReference type="SUPFAM" id="SSF144256">
    <property type="entry name" value="TSP9-like"/>
    <property type="match status" value="1"/>
</dbReference>
<reference evidence="2" key="1">
    <citation type="submission" date="2024-03" db="EMBL/GenBank/DDBJ databases">
        <title>WGS assembly of Saponaria officinalis var. Norfolk2.</title>
        <authorList>
            <person name="Jenkins J."/>
            <person name="Shu S."/>
            <person name="Grimwood J."/>
            <person name="Barry K."/>
            <person name="Goodstein D."/>
            <person name="Schmutz J."/>
            <person name="Leebens-Mack J."/>
            <person name="Osbourn A."/>
        </authorList>
    </citation>
    <scope>NUCLEOTIDE SEQUENCE [LARGE SCALE GENOMIC DNA]</scope>
    <source>
        <strain evidence="2">JIC</strain>
    </source>
</reference>
<dbReference type="AlphaFoldDB" id="A0AAW1LNG4"/>
<sequence>MASLPMVFGPAVTGRVYAATAAKGGSKDEQSLIDWVLGKITKQDQFYETDPILQGTDDKPPSNGTASTRGGTTSGRKGTTVSVPAKKKNGNGGGFGGLFAKK</sequence>
<dbReference type="PANTHER" id="PTHR36370">
    <property type="entry name" value="THYLAKOID SOLUBLE PHOSPHOPROTEIN"/>
    <property type="match status" value="1"/>
</dbReference>
<dbReference type="InterPro" id="IPR021584">
    <property type="entry name" value="TSP9"/>
</dbReference>
<dbReference type="Pfam" id="PF11493">
    <property type="entry name" value="TSP9"/>
    <property type="match status" value="1"/>
</dbReference>
<protein>
    <recommendedName>
        <fullName evidence="4">Thylakoid soluble phosphoprotein TSP9</fullName>
    </recommendedName>
</protein>
<evidence type="ECO:0000256" key="1">
    <source>
        <dbReference type="SAM" id="MobiDB-lite"/>
    </source>
</evidence>
<comment type="caution">
    <text evidence="2">The sequence shown here is derived from an EMBL/GenBank/DDBJ whole genome shotgun (WGS) entry which is preliminary data.</text>
</comment>
<dbReference type="Proteomes" id="UP001443914">
    <property type="component" value="Unassembled WGS sequence"/>
</dbReference>
<dbReference type="PANTHER" id="PTHR36370:SF1">
    <property type="entry name" value="THYLAKOID SOLUBLE PHOSPHOPROTEIN"/>
    <property type="match status" value="1"/>
</dbReference>
<evidence type="ECO:0008006" key="4">
    <source>
        <dbReference type="Google" id="ProtNLM"/>
    </source>
</evidence>
<feature type="compositionally biased region" description="Low complexity" evidence="1">
    <location>
        <begin position="64"/>
        <end position="80"/>
    </location>
</feature>
<evidence type="ECO:0000313" key="3">
    <source>
        <dbReference type="Proteomes" id="UP001443914"/>
    </source>
</evidence>